<dbReference type="Pfam" id="PF13639">
    <property type="entry name" value="zf-RING_2"/>
    <property type="match status" value="1"/>
</dbReference>
<keyword evidence="15" id="KW-0675">Receptor</keyword>
<dbReference type="OrthoDB" id="8062037at2759"/>
<keyword evidence="11" id="KW-0472">Membrane</keyword>
<evidence type="ECO:0000256" key="9">
    <source>
        <dbReference type="ARBA" id="ARBA00022833"/>
    </source>
</evidence>
<dbReference type="UniPathway" id="UPA00143"/>
<dbReference type="Proteomes" id="UP000187429">
    <property type="component" value="Unassembled WGS sequence"/>
</dbReference>
<dbReference type="PANTHER" id="PTHR45977">
    <property type="entry name" value="TARGET OF ERK KINASE MPK-1"/>
    <property type="match status" value="1"/>
</dbReference>
<dbReference type="InterPro" id="IPR001841">
    <property type="entry name" value="Znf_RING"/>
</dbReference>
<organism evidence="15 16">
    <name type="scientific">Smittium culicis</name>
    <dbReference type="NCBI Taxonomy" id="133412"/>
    <lineage>
        <taxon>Eukaryota</taxon>
        <taxon>Fungi</taxon>
        <taxon>Fungi incertae sedis</taxon>
        <taxon>Zoopagomycota</taxon>
        <taxon>Kickxellomycotina</taxon>
        <taxon>Harpellomycetes</taxon>
        <taxon>Harpellales</taxon>
        <taxon>Legeriomycetaceae</taxon>
        <taxon>Smittium</taxon>
    </lineage>
</organism>
<dbReference type="GO" id="GO:0006511">
    <property type="term" value="P:ubiquitin-dependent protein catabolic process"/>
    <property type="evidence" value="ECO:0007669"/>
    <property type="project" value="TreeGrafter"/>
</dbReference>
<keyword evidence="10" id="KW-1133">Transmembrane helix</keyword>
<evidence type="ECO:0000256" key="7">
    <source>
        <dbReference type="ARBA" id="ARBA00022771"/>
    </source>
</evidence>
<keyword evidence="8" id="KW-0833">Ubl conjugation pathway</keyword>
<evidence type="ECO:0000256" key="1">
    <source>
        <dbReference type="ARBA" id="ARBA00000900"/>
    </source>
</evidence>
<comment type="catalytic activity">
    <reaction evidence="1">
        <text>S-ubiquitinyl-[E2 ubiquitin-conjugating enzyme]-L-cysteine + [acceptor protein]-L-lysine = [E2 ubiquitin-conjugating enzyme]-L-cysteine + N(6)-ubiquitinyl-[acceptor protein]-L-lysine.</text>
        <dbReference type="EC" id="2.3.2.27"/>
    </reaction>
</comment>
<dbReference type="SMART" id="SM00184">
    <property type="entry name" value="RING"/>
    <property type="match status" value="1"/>
</dbReference>
<dbReference type="PANTHER" id="PTHR45977:SF4">
    <property type="entry name" value="RING-TYPE DOMAIN-CONTAINING PROTEIN"/>
    <property type="match status" value="1"/>
</dbReference>
<evidence type="ECO:0000256" key="10">
    <source>
        <dbReference type="ARBA" id="ARBA00022989"/>
    </source>
</evidence>
<feature type="domain" description="RING-type" evidence="14">
    <location>
        <begin position="137"/>
        <end position="179"/>
    </location>
</feature>
<dbReference type="EMBL" id="LSSM01000670">
    <property type="protein sequence ID" value="OMJ28237.1"/>
    <property type="molecule type" value="Genomic_DNA"/>
</dbReference>
<dbReference type="CDD" id="cd16448">
    <property type="entry name" value="RING-H2"/>
    <property type="match status" value="1"/>
</dbReference>
<evidence type="ECO:0000256" key="2">
    <source>
        <dbReference type="ARBA" id="ARBA00004141"/>
    </source>
</evidence>
<keyword evidence="7 12" id="KW-0863">Zinc-finger</keyword>
<evidence type="ECO:0000313" key="15">
    <source>
        <dbReference type="EMBL" id="OMJ28237.1"/>
    </source>
</evidence>
<keyword evidence="4" id="KW-0808">Transferase</keyword>
<name>A0A1R1YMU3_9FUNG</name>
<comment type="subcellular location">
    <subcellularLocation>
        <location evidence="2">Membrane</location>
        <topology evidence="2">Multi-pass membrane protein</topology>
    </subcellularLocation>
</comment>
<dbReference type="GO" id="GO:0061630">
    <property type="term" value="F:ubiquitin protein ligase activity"/>
    <property type="evidence" value="ECO:0007669"/>
    <property type="project" value="UniProtKB-EC"/>
</dbReference>
<dbReference type="GO" id="GO:0016020">
    <property type="term" value="C:membrane"/>
    <property type="evidence" value="ECO:0007669"/>
    <property type="project" value="UniProtKB-SubCell"/>
</dbReference>
<dbReference type="AlphaFoldDB" id="A0A1R1YMU3"/>
<evidence type="ECO:0000256" key="6">
    <source>
        <dbReference type="ARBA" id="ARBA00022723"/>
    </source>
</evidence>
<evidence type="ECO:0000256" key="8">
    <source>
        <dbReference type="ARBA" id="ARBA00022786"/>
    </source>
</evidence>
<sequence>MLVTIIILFFRIKIGFSRRRSRPYPEEELAQYQEPDLRKRKDHLSKHELEFYPIVPFSPSNVHSKKKSKLKNSVVDRHNSNLNSGPGSSPESFSLSVNFDIANRKSASSSILKCPSSDDHVLKVKEINDAQTHDYDCLICFEVIDIGDSIREIPCNHIFHLNCLDTWLKSRSVYCPTCRFNLHVDSSNFSPNFANTNSLTLPAATHNSDIDNSNSFIGYNNSTSDTNSMSNVEISSSSINSMSNAQINSSIINVASSTKTNGNIASNMDSILINDTSIINTVKH</sequence>
<evidence type="ECO:0000313" key="16">
    <source>
        <dbReference type="Proteomes" id="UP000187429"/>
    </source>
</evidence>
<accession>A0A1R1YMU3</accession>
<dbReference type="Gene3D" id="3.30.40.10">
    <property type="entry name" value="Zinc/RING finger domain, C3HC4 (zinc finger)"/>
    <property type="match status" value="1"/>
</dbReference>
<keyword evidence="9" id="KW-0862">Zinc</keyword>
<comment type="caution">
    <text evidence="15">The sequence shown here is derived from an EMBL/GenBank/DDBJ whole genome shotgun (WGS) entry which is preliminary data.</text>
</comment>
<evidence type="ECO:0000256" key="4">
    <source>
        <dbReference type="ARBA" id="ARBA00022679"/>
    </source>
</evidence>
<dbReference type="SUPFAM" id="SSF57850">
    <property type="entry name" value="RING/U-box"/>
    <property type="match status" value="1"/>
</dbReference>
<dbReference type="PROSITE" id="PS50089">
    <property type="entry name" value="ZF_RING_2"/>
    <property type="match status" value="1"/>
</dbReference>
<dbReference type="InterPro" id="IPR013083">
    <property type="entry name" value="Znf_RING/FYVE/PHD"/>
</dbReference>
<proteinExistence type="predicted"/>
<keyword evidence="13" id="KW-0732">Signal</keyword>
<feature type="signal peptide" evidence="13">
    <location>
        <begin position="1"/>
        <end position="17"/>
    </location>
</feature>
<evidence type="ECO:0000256" key="12">
    <source>
        <dbReference type="PROSITE-ProRule" id="PRU00175"/>
    </source>
</evidence>
<feature type="chain" id="PRO_5010177894" description="RING-type E3 ubiquitin transferase" evidence="13">
    <location>
        <begin position="18"/>
        <end position="284"/>
    </location>
</feature>
<dbReference type="GO" id="GO:0016567">
    <property type="term" value="P:protein ubiquitination"/>
    <property type="evidence" value="ECO:0007669"/>
    <property type="project" value="UniProtKB-UniPathway"/>
</dbReference>
<evidence type="ECO:0000256" key="3">
    <source>
        <dbReference type="ARBA" id="ARBA00012483"/>
    </source>
</evidence>
<evidence type="ECO:0000259" key="14">
    <source>
        <dbReference type="PROSITE" id="PS50089"/>
    </source>
</evidence>
<evidence type="ECO:0000256" key="13">
    <source>
        <dbReference type="SAM" id="SignalP"/>
    </source>
</evidence>
<protein>
    <recommendedName>
        <fullName evidence="3">RING-type E3 ubiquitin transferase</fullName>
        <ecNumber evidence="3">2.3.2.27</ecNumber>
    </recommendedName>
</protein>
<dbReference type="SMART" id="SM00744">
    <property type="entry name" value="RINGv"/>
    <property type="match status" value="1"/>
</dbReference>
<evidence type="ECO:0000256" key="5">
    <source>
        <dbReference type="ARBA" id="ARBA00022692"/>
    </source>
</evidence>
<reference evidence="16" key="1">
    <citation type="submission" date="2017-01" db="EMBL/GenBank/DDBJ databases">
        <authorList>
            <person name="Wang Y."/>
            <person name="White M."/>
            <person name="Kvist S."/>
            <person name="Moncalvo J.-M."/>
        </authorList>
    </citation>
    <scope>NUCLEOTIDE SEQUENCE [LARGE SCALE GENOMIC DNA]</scope>
    <source>
        <strain evidence="16">ID-206-W2</strain>
    </source>
</reference>
<keyword evidence="5 15" id="KW-0812">Transmembrane</keyword>
<gene>
    <name evidence="15" type="ORF">AYI69_g2290</name>
</gene>
<keyword evidence="6" id="KW-0479">Metal-binding</keyword>
<dbReference type="InterPro" id="IPR011016">
    <property type="entry name" value="Znf_RING-CH"/>
</dbReference>
<evidence type="ECO:0000256" key="11">
    <source>
        <dbReference type="ARBA" id="ARBA00023136"/>
    </source>
</evidence>
<dbReference type="EC" id="2.3.2.27" evidence="3"/>
<keyword evidence="16" id="KW-1185">Reference proteome</keyword>
<dbReference type="GO" id="GO:0008270">
    <property type="term" value="F:zinc ion binding"/>
    <property type="evidence" value="ECO:0007669"/>
    <property type="project" value="UniProtKB-KW"/>
</dbReference>